<feature type="compositionally biased region" description="Polar residues" evidence="1">
    <location>
        <begin position="1"/>
        <end position="11"/>
    </location>
</feature>
<proteinExistence type="predicted"/>
<organism evidence="3 4">
    <name type="scientific">Rhizopus microsporus ATCC 52813</name>
    <dbReference type="NCBI Taxonomy" id="1340429"/>
    <lineage>
        <taxon>Eukaryota</taxon>
        <taxon>Fungi</taxon>
        <taxon>Fungi incertae sedis</taxon>
        <taxon>Mucoromycota</taxon>
        <taxon>Mucoromycotina</taxon>
        <taxon>Mucoromycetes</taxon>
        <taxon>Mucorales</taxon>
        <taxon>Mucorineae</taxon>
        <taxon>Rhizopodaceae</taxon>
        <taxon>Rhizopus</taxon>
    </lineage>
</organism>
<dbReference type="EMBL" id="KZ303848">
    <property type="protein sequence ID" value="PHZ13027.1"/>
    <property type="molecule type" value="Genomic_DNA"/>
</dbReference>
<dbReference type="InterPro" id="IPR000073">
    <property type="entry name" value="AB_hydrolase_1"/>
</dbReference>
<reference evidence="3 4" key="1">
    <citation type="journal article" date="2016" name="Proc. Natl. Acad. Sci. U.S.A.">
        <title>Lipid metabolic changes in an early divergent fungus govern the establishment of a mutualistic symbiosis with endobacteria.</title>
        <authorList>
            <person name="Lastovetsky O.A."/>
            <person name="Gaspar M.L."/>
            <person name="Mondo S.J."/>
            <person name="LaButti K.M."/>
            <person name="Sandor L."/>
            <person name="Grigoriev I.V."/>
            <person name="Henry S.A."/>
            <person name="Pawlowska T.E."/>
        </authorList>
    </citation>
    <scope>NUCLEOTIDE SEQUENCE [LARGE SCALE GENOMIC DNA]</scope>
    <source>
        <strain evidence="3 4">ATCC 52813</strain>
    </source>
</reference>
<dbReference type="PANTHER" id="PTHR43433:SF5">
    <property type="entry name" value="AB HYDROLASE-1 DOMAIN-CONTAINING PROTEIN"/>
    <property type="match status" value="1"/>
</dbReference>
<dbReference type="SUPFAM" id="SSF53474">
    <property type="entry name" value="alpha/beta-Hydrolases"/>
    <property type="match status" value="1"/>
</dbReference>
<evidence type="ECO:0000313" key="4">
    <source>
        <dbReference type="Proteomes" id="UP000242254"/>
    </source>
</evidence>
<keyword evidence="3" id="KW-0378">Hydrolase</keyword>
<dbReference type="AlphaFoldDB" id="A0A2G4SW82"/>
<dbReference type="RefSeq" id="XP_023466735.1">
    <property type="nucleotide sequence ID" value="XM_023614485.1"/>
</dbReference>
<evidence type="ECO:0000256" key="1">
    <source>
        <dbReference type="SAM" id="MobiDB-lite"/>
    </source>
</evidence>
<protein>
    <submittedName>
        <fullName evidence="3">Alpha/beta-hydrolase</fullName>
    </submittedName>
</protein>
<dbReference type="InterPro" id="IPR050471">
    <property type="entry name" value="AB_hydrolase"/>
</dbReference>
<sequence>MTFKNPDTLTQKGHAEVGQSRESKPVKIYYEIHGNGSQLVMLVMGLALACGAWDYQTKYLAGTGQYSVLVFDNRGVGHSDAPIGLYSTSQMAQDALELLDHVGWHDRVHLVGISMGGMISLEMVDADPFRFISLTLTSTTARRNIPTWAAVSALSRIAFIYRDPKDQLNAAIDLVYPPEWLEQKPANSTKYATNRELASSLLIRRMRETRRQPLHGYLAQLAACFRHSVSDSRLVNIKHGGLPVMIITGTFDNLVRPAYSYHMKKILDPVRFELFEGSGHGIPEEQPERYNRLLVEHFNKSSKL</sequence>
<dbReference type="Pfam" id="PF00561">
    <property type="entry name" value="Abhydrolase_1"/>
    <property type="match status" value="1"/>
</dbReference>
<feature type="domain" description="AB hydrolase-1" evidence="2">
    <location>
        <begin position="40"/>
        <end position="285"/>
    </location>
</feature>
<dbReference type="STRING" id="1340429.A0A2G4SW82"/>
<keyword evidence="4" id="KW-1185">Reference proteome</keyword>
<dbReference type="GeneID" id="35445474"/>
<accession>A0A2G4SW82</accession>
<gene>
    <name evidence="3" type="ORF">RHIMIDRAFT_306071</name>
</gene>
<dbReference type="Proteomes" id="UP000242254">
    <property type="component" value="Unassembled WGS sequence"/>
</dbReference>
<dbReference type="PANTHER" id="PTHR43433">
    <property type="entry name" value="HYDROLASE, ALPHA/BETA FOLD FAMILY PROTEIN"/>
    <property type="match status" value="1"/>
</dbReference>
<dbReference type="InterPro" id="IPR029058">
    <property type="entry name" value="AB_hydrolase_fold"/>
</dbReference>
<feature type="region of interest" description="Disordered" evidence="1">
    <location>
        <begin position="1"/>
        <end position="20"/>
    </location>
</feature>
<evidence type="ECO:0000313" key="3">
    <source>
        <dbReference type="EMBL" id="PHZ13027.1"/>
    </source>
</evidence>
<evidence type="ECO:0000259" key="2">
    <source>
        <dbReference type="Pfam" id="PF00561"/>
    </source>
</evidence>
<dbReference type="Gene3D" id="3.40.50.1820">
    <property type="entry name" value="alpha/beta hydrolase"/>
    <property type="match status" value="1"/>
</dbReference>
<name>A0A2G4SW82_RHIZD</name>
<dbReference type="GO" id="GO:0016787">
    <property type="term" value="F:hydrolase activity"/>
    <property type="evidence" value="ECO:0007669"/>
    <property type="project" value="UniProtKB-KW"/>
</dbReference>